<dbReference type="InterPro" id="IPR027417">
    <property type="entry name" value="P-loop_NTPase"/>
</dbReference>
<organism evidence="3">
    <name type="scientific">Symploca sp. SIO1C4</name>
    <dbReference type="NCBI Taxonomy" id="2607765"/>
    <lineage>
        <taxon>Bacteria</taxon>
        <taxon>Bacillati</taxon>
        <taxon>Cyanobacteriota</taxon>
        <taxon>Cyanophyceae</taxon>
        <taxon>Coleofasciculales</taxon>
        <taxon>Coleofasciculaceae</taxon>
        <taxon>Symploca</taxon>
    </lineage>
</organism>
<dbReference type="EMBL" id="JAAHFQ010000033">
    <property type="protein sequence ID" value="NER26525.1"/>
    <property type="molecule type" value="Genomic_DNA"/>
</dbReference>
<dbReference type="Pfam" id="PF20702">
    <property type="entry name" value="nSTAND2"/>
    <property type="match status" value="1"/>
</dbReference>
<keyword evidence="1" id="KW-1133">Transmembrane helix</keyword>
<keyword evidence="1" id="KW-0812">Transmembrane</keyword>
<keyword evidence="3" id="KW-0067">ATP-binding</keyword>
<evidence type="ECO:0000259" key="2">
    <source>
        <dbReference type="Pfam" id="PF20702"/>
    </source>
</evidence>
<gene>
    <name evidence="3" type="ORF">F6J89_02570</name>
</gene>
<sequence>PTSINVVGERRIGKSSLLYHFFQTYEQRVQRYGKNANDYVVIYLSLQQVQCQQVNSFYQAVAKELLKQHSVQKNSNLTNSLKVKPLDGKAFSEAIELWKQEKVLPVLCLDKFEELFDYPQQFDWGFYDNLRSLIDRNCLMVVAASRKKLSIYSKQHKLTSDFFNLAHIMPLKGLTEAEALDLVRLPQTNIPSTQAVLTPERQQLALSWGGRHPFLLQLAGRCLWEAQIQNRPDDWAKAQFEQQASILSPPRFDPHRWWLPLRWLFWSMPLNLGRLAKFIGASLDDFGNWTTGMLILITVILVVLGLWREEVRDFLKLLGGDND</sequence>
<dbReference type="InterPro" id="IPR049051">
    <property type="entry name" value="nSTAND2"/>
</dbReference>
<accession>A0A6B3N6T8</accession>
<comment type="caution">
    <text evidence="3">The sequence shown here is derived from an EMBL/GenBank/DDBJ whole genome shotgun (WGS) entry which is preliminary data.</text>
</comment>
<keyword evidence="3" id="KW-0547">Nucleotide-binding</keyword>
<reference evidence="3" key="1">
    <citation type="submission" date="2019-11" db="EMBL/GenBank/DDBJ databases">
        <title>Genomic insights into an expanded diversity of filamentous marine cyanobacteria reveals the extraordinary biosynthetic potential of Moorea and Okeania.</title>
        <authorList>
            <person name="Ferreira Leao T."/>
            <person name="Wang M."/>
            <person name="Moss N."/>
            <person name="Da Silva R."/>
            <person name="Sanders J."/>
            <person name="Nurk S."/>
            <person name="Gurevich A."/>
            <person name="Humphrey G."/>
            <person name="Reher R."/>
            <person name="Zhu Q."/>
            <person name="Belda-Ferre P."/>
            <person name="Glukhov E."/>
            <person name="Rex R."/>
            <person name="Dorrestein P.C."/>
            <person name="Knight R."/>
            <person name="Pevzner P."/>
            <person name="Gerwick W.H."/>
            <person name="Gerwick L."/>
        </authorList>
    </citation>
    <scope>NUCLEOTIDE SEQUENCE</scope>
    <source>
        <strain evidence="3">SIO1C4</strain>
    </source>
</reference>
<dbReference type="SUPFAM" id="SSF52540">
    <property type="entry name" value="P-loop containing nucleoside triphosphate hydrolases"/>
    <property type="match status" value="1"/>
</dbReference>
<name>A0A6B3N6T8_9CYAN</name>
<feature type="domain" description="Novel STAND NTPase 2" evidence="2">
    <location>
        <begin position="1"/>
        <end position="230"/>
    </location>
</feature>
<protein>
    <submittedName>
        <fullName evidence="3">ATP-binding protein</fullName>
    </submittedName>
</protein>
<dbReference type="GO" id="GO:0005524">
    <property type="term" value="F:ATP binding"/>
    <property type="evidence" value="ECO:0007669"/>
    <property type="project" value="UniProtKB-KW"/>
</dbReference>
<feature type="transmembrane region" description="Helical" evidence="1">
    <location>
        <begin position="286"/>
        <end position="307"/>
    </location>
</feature>
<keyword evidence="1" id="KW-0472">Membrane</keyword>
<evidence type="ECO:0000256" key="1">
    <source>
        <dbReference type="SAM" id="Phobius"/>
    </source>
</evidence>
<evidence type="ECO:0000313" key="3">
    <source>
        <dbReference type="EMBL" id="NER26525.1"/>
    </source>
</evidence>
<proteinExistence type="predicted"/>
<feature type="non-terminal residue" evidence="3">
    <location>
        <position position="1"/>
    </location>
</feature>
<dbReference type="AlphaFoldDB" id="A0A6B3N6T8"/>
<dbReference type="Gene3D" id="3.40.50.300">
    <property type="entry name" value="P-loop containing nucleotide triphosphate hydrolases"/>
    <property type="match status" value="1"/>
</dbReference>